<feature type="domain" description="Response regulatory" evidence="5">
    <location>
        <begin position="7"/>
        <end position="126"/>
    </location>
</feature>
<sequence length="234" mass="25453">MHGQKRNLVIADDHPVVLLGIQSILQDHPKVNLIGTALNSTELFALLNSARVDMVLTDYAMPGGAYGDGLEMLDRLKSRFPDVALIVLTVLTNPALLSKIVQLGVHGLLNKGSDLNEIPLAISRVADGYKYLSNSLTAMLAIQSTRPDVDKIALLSKKELEVLRLYLGGMSVQAIADHFRRSGKTISNQKRMGMQKLACANDAELFLLNSQVGLTNIAPPEQEHKTPLLPLIAD</sequence>
<dbReference type="EMBL" id="JACHHQ010000009">
    <property type="protein sequence ID" value="MBB5201908.1"/>
    <property type="molecule type" value="Genomic_DNA"/>
</dbReference>
<accession>A0A840RXT9</accession>
<keyword evidence="7" id="KW-1185">Reference proteome</keyword>
<feature type="domain" description="HTH luxR-type" evidence="4">
    <location>
        <begin position="148"/>
        <end position="213"/>
    </location>
</feature>
<gene>
    <name evidence="6" type="ORF">HNR39_003770</name>
</gene>
<dbReference type="PROSITE" id="PS50110">
    <property type="entry name" value="RESPONSE_REGULATORY"/>
    <property type="match status" value="1"/>
</dbReference>
<dbReference type="InterPro" id="IPR001789">
    <property type="entry name" value="Sig_transdc_resp-reg_receiver"/>
</dbReference>
<evidence type="ECO:0000256" key="2">
    <source>
        <dbReference type="ARBA" id="ARBA00023125"/>
    </source>
</evidence>
<dbReference type="InterPro" id="IPR058245">
    <property type="entry name" value="NreC/VraR/RcsB-like_REC"/>
</dbReference>
<dbReference type="PROSITE" id="PS50043">
    <property type="entry name" value="HTH_LUXR_2"/>
    <property type="match status" value="1"/>
</dbReference>
<dbReference type="Proteomes" id="UP000571084">
    <property type="component" value="Unassembled WGS sequence"/>
</dbReference>
<dbReference type="GO" id="GO:0006355">
    <property type="term" value="P:regulation of DNA-templated transcription"/>
    <property type="evidence" value="ECO:0007669"/>
    <property type="project" value="InterPro"/>
</dbReference>
<dbReference type="PANTHER" id="PTHR43214:SF17">
    <property type="entry name" value="TRANSCRIPTIONAL REGULATORY PROTEIN RCSB"/>
    <property type="match status" value="1"/>
</dbReference>
<dbReference type="SUPFAM" id="SSF52172">
    <property type="entry name" value="CheY-like"/>
    <property type="match status" value="1"/>
</dbReference>
<dbReference type="Pfam" id="PF00196">
    <property type="entry name" value="GerE"/>
    <property type="match status" value="1"/>
</dbReference>
<name>A0A840RXT9_9BURK</name>
<proteinExistence type="predicted"/>
<dbReference type="InterPro" id="IPR016032">
    <property type="entry name" value="Sig_transdc_resp-reg_C-effctor"/>
</dbReference>
<dbReference type="PANTHER" id="PTHR43214">
    <property type="entry name" value="TWO-COMPONENT RESPONSE REGULATOR"/>
    <property type="match status" value="1"/>
</dbReference>
<keyword evidence="2" id="KW-0238">DNA-binding</keyword>
<dbReference type="CDD" id="cd06170">
    <property type="entry name" value="LuxR_C_like"/>
    <property type="match status" value="1"/>
</dbReference>
<dbReference type="InterPro" id="IPR000792">
    <property type="entry name" value="Tscrpt_reg_LuxR_C"/>
</dbReference>
<dbReference type="RefSeq" id="WP_168054519.1">
    <property type="nucleotide sequence ID" value="NZ_JAAOZT010000005.1"/>
</dbReference>
<dbReference type="SMART" id="SM00448">
    <property type="entry name" value="REC"/>
    <property type="match status" value="1"/>
</dbReference>
<evidence type="ECO:0000259" key="4">
    <source>
        <dbReference type="PROSITE" id="PS50043"/>
    </source>
</evidence>
<dbReference type="AlphaFoldDB" id="A0A840RXT9"/>
<dbReference type="SMART" id="SM00421">
    <property type="entry name" value="HTH_LUXR"/>
    <property type="match status" value="1"/>
</dbReference>
<dbReference type="CDD" id="cd17535">
    <property type="entry name" value="REC_NarL-like"/>
    <property type="match status" value="1"/>
</dbReference>
<keyword evidence="1 3" id="KW-0597">Phosphoprotein</keyword>
<dbReference type="InterPro" id="IPR039420">
    <property type="entry name" value="WalR-like"/>
</dbReference>
<dbReference type="SUPFAM" id="SSF46894">
    <property type="entry name" value="C-terminal effector domain of the bipartite response regulators"/>
    <property type="match status" value="1"/>
</dbReference>
<evidence type="ECO:0000256" key="1">
    <source>
        <dbReference type="ARBA" id="ARBA00022553"/>
    </source>
</evidence>
<dbReference type="InterPro" id="IPR011006">
    <property type="entry name" value="CheY-like_superfamily"/>
</dbReference>
<dbReference type="GO" id="GO:0003677">
    <property type="term" value="F:DNA binding"/>
    <property type="evidence" value="ECO:0007669"/>
    <property type="project" value="UniProtKB-KW"/>
</dbReference>
<feature type="modified residue" description="4-aspartylphosphate" evidence="3">
    <location>
        <position position="58"/>
    </location>
</feature>
<comment type="caution">
    <text evidence="6">The sequence shown here is derived from an EMBL/GenBank/DDBJ whole genome shotgun (WGS) entry which is preliminary data.</text>
</comment>
<reference evidence="6 7" key="1">
    <citation type="submission" date="2020-08" db="EMBL/GenBank/DDBJ databases">
        <title>Genomic Encyclopedia of Type Strains, Phase IV (KMG-IV): sequencing the most valuable type-strain genomes for metagenomic binning, comparative biology and taxonomic classification.</title>
        <authorList>
            <person name="Goeker M."/>
        </authorList>
    </citation>
    <scope>NUCLEOTIDE SEQUENCE [LARGE SCALE GENOMIC DNA]</scope>
    <source>
        <strain evidence="6 7">DSM 23240</strain>
    </source>
</reference>
<evidence type="ECO:0000313" key="7">
    <source>
        <dbReference type="Proteomes" id="UP000571084"/>
    </source>
</evidence>
<organism evidence="6 7">
    <name type="scientific">Glaciimonas immobilis</name>
    <dbReference type="NCBI Taxonomy" id="728004"/>
    <lineage>
        <taxon>Bacteria</taxon>
        <taxon>Pseudomonadati</taxon>
        <taxon>Pseudomonadota</taxon>
        <taxon>Betaproteobacteria</taxon>
        <taxon>Burkholderiales</taxon>
        <taxon>Oxalobacteraceae</taxon>
        <taxon>Glaciimonas</taxon>
    </lineage>
</organism>
<evidence type="ECO:0000256" key="3">
    <source>
        <dbReference type="PROSITE-ProRule" id="PRU00169"/>
    </source>
</evidence>
<dbReference type="Pfam" id="PF00072">
    <property type="entry name" value="Response_reg"/>
    <property type="match status" value="1"/>
</dbReference>
<protein>
    <submittedName>
        <fullName evidence="6">Two-component system capsular synthesis response regulator RcsB</fullName>
    </submittedName>
</protein>
<evidence type="ECO:0000313" key="6">
    <source>
        <dbReference type="EMBL" id="MBB5201908.1"/>
    </source>
</evidence>
<dbReference type="Gene3D" id="3.40.50.2300">
    <property type="match status" value="1"/>
</dbReference>
<evidence type="ECO:0000259" key="5">
    <source>
        <dbReference type="PROSITE" id="PS50110"/>
    </source>
</evidence>
<dbReference type="GO" id="GO:0000160">
    <property type="term" value="P:phosphorelay signal transduction system"/>
    <property type="evidence" value="ECO:0007669"/>
    <property type="project" value="InterPro"/>
</dbReference>